<keyword evidence="2" id="KW-1003">Cell membrane</keyword>
<evidence type="ECO:0000313" key="8">
    <source>
        <dbReference type="Proteomes" id="UP001168972"/>
    </source>
</evidence>
<evidence type="ECO:0000313" key="7">
    <source>
        <dbReference type="EMBL" id="KAK0167821.1"/>
    </source>
</evidence>
<proteinExistence type="predicted"/>
<accession>A0AA39FEB6</accession>
<dbReference type="GO" id="GO:0005886">
    <property type="term" value="C:plasma membrane"/>
    <property type="evidence" value="ECO:0007669"/>
    <property type="project" value="UniProtKB-SubCell"/>
</dbReference>
<keyword evidence="3 6" id="KW-0812">Transmembrane</keyword>
<evidence type="ECO:0000256" key="4">
    <source>
        <dbReference type="ARBA" id="ARBA00022989"/>
    </source>
</evidence>
<keyword evidence="5 6" id="KW-0472">Membrane</keyword>
<keyword evidence="8" id="KW-1185">Reference proteome</keyword>
<evidence type="ECO:0000256" key="6">
    <source>
        <dbReference type="SAM" id="Phobius"/>
    </source>
</evidence>
<organism evidence="7 8">
    <name type="scientific">Microctonus hyperodae</name>
    <name type="common">Parasitoid wasp</name>
    <dbReference type="NCBI Taxonomy" id="165561"/>
    <lineage>
        <taxon>Eukaryota</taxon>
        <taxon>Metazoa</taxon>
        <taxon>Ecdysozoa</taxon>
        <taxon>Arthropoda</taxon>
        <taxon>Hexapoda</taxon>
        <taxon>Insecta</taxon>
        <taxon>Pterygota</taxon>
        <taxon>Neoptera</taxon>
        <taxon>Endopterygota</taxon>
        <taxon>Hymenoptera</taxon>
        <taxon>Apocrita</taxon>
        <taxon>Ichneumonoidea</taxon>
        <taxon>Braconidae</taxon>
        <taxon>Euphorinae</taxon>
        <taxon>Microctonus</taxon>
    </lineage>
</organism>
<dbReference type="GO" id="GO:0050909">
    <property type="term" value="P:sensory perception of taste"/>
    <property type="evidence" value="ECO:0007669"/>
    <property type="project" value="InterPro"/>
</dbReference>
<dbReference type="AlphaFoldDB" id="A0AA39FEB6"/>
<evidence type="ECO:0000256" key="1">
    <source>
        <dbReference type="ARBA" id="ARBA00004651"/>
    </source>
</evidence>
<reference evidence="7" key="1">
    <citation type="journal article" date="2023" name="bioRxiv">
        <title>Scaffold-level genome assemblies of two parasitoid biocontrol wasps reveal the parthenogenesis mechanism and an associated novel virus.</title>
        <authorList>
            <person name="Inwood S."/>
            <person name="Skelly J."/>
            <person name="Guhlin J."/>
            <person name="Harrop T."/>
            <person name="Goldson S."/>
            <person name="Dearden P."/>
        </authorList>
    </citation>
    <scope>NUCLEOTIDE SEQUENCE</scope>
    <source>
        <strain evidence="7">Lincoln</strain>
        <tissue evidence="7">Whole body</tissue>
    </source>
</reference>
<keyword evidence="4 6" id="KW-1133">Transmembrane helix</keyword>
<comment type="subcellular location">
    <subcellularLocation>
        <location evidence="1">Cell membrane</location>
        <topology evidence="1">Multi-pass membrane protein</topology>
    </subcellularLocation>
</comment>
<dbReference type="EMBL" id="JAQQBR010001831">
    <property type="protein sequence ID" value="KAK0167821.1"/>
    <property type="molecule type" value="Genomic_DNA"/>
</dbReference>
<dbReference type="Pfam" id="PF08395">
    <property type="entry name" value="7tm_7"/>
    <property type="match status" value="1"/>
</dbReference>
<dbReference type="Proteomes" id="UP001168972">
    <property type="component" value="Unassembled WGS sequence"/>
</dbReference>
<sequence>MAAQSTPTGSTRYELEQFSIELLHRNTLFTAREFFSINGGLLQSIIGTTITYMIIIMQYKQSELSS</sequence>
<dbReference type="InterPro" id="IPR013604">
    <property type="entry name" value="7TM_chemorcpt"/>
</dbReference>
<evidence type="ECO:0000256" key="3">
    <source>
        <dbReference type="ARBA" id="ARBA00022692"/>
    </source>
</evidence>
<evidence type="ECO:0008006" key="9">
    <source>
        <dbReference type="Google" id="ProtNLM"/>
    </source>
</evidence>
<comment type="caution">
    <text evidence="7">The sequence shown here is derived from an EMBL/GenBank/DDBJ whole genome shotgun (WGS) entry which is preliminary data.</text>
</comment>
<reference evidence="7" key="2">
    <citation type="submission" date="2023-03" db="EMBL/GenBank/DDBJ databases">
        <authorList>
            <person name="Inwood S.N."/>
            <person name="Skelly J.G."/>
            <person name="Guhlin J."/>
            <person name="Harrop T.W.R."/>
            <person name="Goldson S.G."/>
            <person name="Dearden P.K."/>
        </authorList>
    </citation>
    <scope>NUCLEOTIDE SEQUENCE</scope>
    <source>
        <strain evidence="7">Lincoln</strain>
        <tissue evidence="7">Whole body</tissue>
    </source>
</reference>
<protein>
    <recommendedName>
        <fullName evidence="9">Gustatory receptor</fullName>
    </recommendedName>
</protein>
<name>A0AA39FEB6_MICHY</name>
<evidence type="ECO:0000256" key="2">
    <source>
        <dbReference type="ARBA" id="ARBA00022475"/>
    </source>
</evidence>
<evidence type="ECO:0000256" key="5">
    <source>
        <dbReference type="ARBA" id="ARBA00023136"/>
    </source>
</evidence>
<gene>
    <name evidence="7" type="ORF">PV327_001680</name>
</gene>
<feature type="transmembrane region" description="Helical" evidence="6">
    <location>
        <begin position="34"/>
        <end position="56"/>
    </location>
</feature>